<dbReference type="GO" id="GO:0005524">
    <property type="term" value="F:ATP binding"/>
    <property type="evidence" value="ECO:0007669"/>
    <property type="project" value="UniProtKB-UniRule"/>
</dbReference>
<protein>
    <recommendedName>
        <fullName evidence="7">Protein kinase domain-containing protein</fullName>
    </recommendedName>
</protein>
<evidence type="ECO:0000313" key="9">
    <source>
        <dbReference type="Proteomes" id="UP000639772"/>
    </source>
</evidence>
<dbReference type="PROSITE" id="PS50011">
    <property type="entry name" value="PROTEIN_KINASE_DOM"/>
    <property type="match status" value="1"/>
</dbReference>
<feature type="domain" description="Protein kinase" evidence="7">
    <location>
        <begin position="21"/>
        <end position="56"/>
    </location>
</feature>
<dbReference type="Proteomes" id="UP000639772">
    <property type="component" value="Unassembled WGS sequence"/>
</dbReference>
<dbReference type="PROSITE" id="PS00107">
    <property type="entry name" value="PROTEIN_KINASE_ATP"/>
    <property type="match status" value="1"/>
</dbReference>
<gene>
    <name evidence="8" type="ORF">HPP92_016888</name>
</gene>
<keyword evidence="2" id="KW-0808">Transferase</keyword>
<comment type="caution">
    <text evidence="8">The sequence shown here is derived from an EMBL/GenBank/DDBJ whole genome shotgun (WGS) entry which is preliminary data.</text>
</comment>
<evidence type="ECO:0000256" key="1">
    <source>
        <dbReference type="ARBA" id="ARBA00022527"/>
    </source>
</evidence>
<dbReference type="GO" id="GO:0004674">
    <property type="term" value="F:protein serine/threonine kinase activity"/>
    <property type="evidence" value="ECO:0007669"/>
    <property type="project" value="UniProtKB-KW"/>
</dbReference>
<dbReference type="GO" id="GO:0007165">
    <property type="term" value="P:signal transduction"/>
    <property type="evidence" value="ECO:0007669"/>
    <property type="project" value="TreeGrafter"/>
</dbReference>
<evidence type="ECO:0000259" key="7">
    <source>
        <dbReference type="PROSITE" id="PS50011"/>
    </source>
</evidence>
<dbReference type="InterPro" id="IPR000719">
    <property type="entry name" value="Prot_kinase_dom"/>
</dbReference>
<keyword evidence="5 6" id="KW-0067">ATP-binding</keyword>
<dbReference type="SUPFAM" id="SSF56112">
    <property type="entry name" value="Protein kinase-like (PK-like)"/>
    <property type="match status" value="1"/>
</dbReference>
<evidence type="ECO:0000313" key="8">
    <source>
        <dbReference type="EMBL" id="KAG0472342.1"/>
    </source>
</evidence>
<dbReference type="PANTHER" id="PTHR43895">
    <property type="entry name" value="CALCIUM/CALMODULIN-DEPENDENT PROTEIN KINASE KINASE-RELATED"/>
    <property type="match status" value="1"/>
</dbReference>
<evidence type="ECO:0000256" key="6">
    <source>
        <dbReference type="PROSITE-ProRule" id="PRU10141"/>
    </source>
</evidence>
<sequence>MEEVAAPSTTVEGRSVLHGRYELGRVLGEGTFAKVYLARNLRNGKNVAMKVVGKEK</sequence>
<feature type="binding site" evidence="6">
    <location>
        <position position="54"/>
    </location>
    <ligand>
        <name>ATP</name>
        <dbReference type="ChEBI" id="CHEBI:30616"/>
    </ligand>
</feature>
<evidence type="ECO:0000256" key="2">
    <source>
        <dbReference type="ARBA" id="ARBA00022679"/>
    </source>
</evidence>
<dbReference type="AlphaFoldDB" id="A0A835USI0"/>
<dbReference type="InterPro" id="IPR011009">
    <property type="entry name" value="Kinase-like_dom_sf"/>
</dbReference>
<keyword evidence="1" id="KW-0723">Serine/threonine-protein kinase</keyword>
<accession>A0A835USI0</accession>
<dbReference type="PANTHER" id="PTHR43895:SF91">
    <property type="entry name" value="CBL-INTERACTING SERINE_THREONINE-PROTEIN KINASE 6"/>
    <property type="match status" value="1"/>
</dbReference>
<name>A0A835USI0_VANPL</name>
<dbReference type="Gene3D" id="3.30.200.20">
    <property type="entry name" value="Phosphorylase Kinase, domain 1"/>
    <property type="match status" value="1"/>
</dbReference>
<dbReference type="OrthoDB" id="696165at2759"/>
<dbReference type="InterPro" id="IPR017441">
    <property type="entry name" value="Protein_kinase_ATP_BS"/>
</dbReference>
<proteinExistence type="predicted"/>
<evidence type="ECO:0000256" key="3">
    <source>
        <dbReference type="ARBA" id="ARBA00022741"/>
    </source>
</evidence>
<keyword evidence="3 6" id="KW-0547">Nucleotide-binding</keyword>
<organism evidence="8 9">
    <name type="scientific">Vanilla planifolia</name>
    <name type="common">Vanilla</name>
    <dbReference type="NCBI Taxonomy" id="51239"/>
    <lineage>
        <taxon>Eukaryota</taxon>
        <taxon>Viridiplantae</taxon>
        <taxon>Streptophyta</taxon>
        <taxon>Embryophyta</taxon>
        <taxon>Tracheophyta</taxon>
        <taxon>Spermatophyta</taxon>
        <taxon>Magnoliopsida</taxon>
        <taxon>Liliopsida</taxon>
        <taxon>Asparagales</taxon>
        <taxon>Orchidaceae</taxon>
        <taxon>Vanilloideae</taxon>
        <taxon>Vanilleae</taxon>
        <taxon>Vanilla</taxon>
    </lineage>
</organism>
<reference evidence="8 9" key="1">
    <citation type="journal article" date="2020" name="Nat. Food">
        <title>A phased Vanilla planifolia genome enables genetic improvement of flavour and production.</title>
        <authorList>
            <person name="Hasing T."/>
            <person name="Tang H."/>
            <person name="Brym M."/>
            <person name="Khazi F."/>
            <person name="Huang T."/>
            <person name="Chambers A.H."/>
        </authorList>
    </citation>
    <scope>NUCLEOTIDE SEQUENCE [LARGE SCALE GENOMIC DNA]</scope>
    <source>
        <tissue evidence="8">Leaf</tissue>
    </source>
</reference>
<evidence type="ECO:0000256" key="4">
    <source>
        <dbReference type="ARBA" id="ARBA00022777"/>
    </source>
</evidence>
<dbReference type="EMBL" id="JADCNM010000008">
    <property type="protein sequence ID" value="KAG0472342.1"/>
    <property type="molecule type" value="Genomic_DNA"/>
</dbReference>
<evidence type="ECO:0000256" key="5">
    <source>
        <dbReference type="ARBA" id="ARBA00022840"/>
    </source>
</evidence>
<keyword evidence="4" id="KW-0418">Kinase</keyword>